<evidence type="ECO:0000256" key="1">
    <source>
        <dbReference type="SAM" id="SignalP"/>
    </source>
</evidence>
<feature type="signal peptide" evidence="1">
    <location>
        <begin position="1"/>
        <end position="22"/>
    </location>
</feature>
<dbReference type="EMBL" id="DLUG01000081">
    <property type="protein sequence ID" value="DAB36812.1"/>
    <property type="molecule type" value="Genomic_DNA"/>
</dbReference>
<keyword evidence="1" id="KW-0732">Signal</keyword>
<sequence>MKKRVIASAILVGLTATSFAHTALMNCMENADGTIGCEAGYSDGSSATGIALKVVQNAQVVLEKKFDANSEVNFKKPQGEYTVIFDGGDGHALSIPSRSILK</sequence>
<dbReference type="AlphaFoldDB" id="A0A2D3W630"/>
<name>A0A2D3W630_9BACT</name>
<comment type="caution">
    <text evidence="2">The sequence shown here is derived from an EMBL/GenBank/DDBJ whole genome shotgun (WGS) entry which is preliminary data.</text>
</comment>
<reference evidence="2 3" key="1">
    <citation type="journal article" date="2017" name="Front. Microbiol.">
        <title>Comparative Genomic Analysis of the Class Epsilonproteobacteria and Proposed Reclassification to Epsilonbacteraeota (phyl. nov.).</title>
        <authorList>
            <person name="Waite D.W."/>
            <person name="Vanwonterghem I."/>
            <person name="Rinke C."/>
            <person name="Parks D.H."/>
            <person name="Zhang Y."/>
            <person name="Takai K."/>
            <person name="Sievert S.M."/>
            <person name="Simon J."/>
            <person name="Campbell B.J."/>
            <person name="Hanson T.E."/>
            <person name="Woyke T."/>
            <person name="Klotz M.G."/>
            <person name="Hugenholtz P."/>
        </authorList>
    </citation>
    <scope>NUCLEOTIDE SEQUENCE [LARGE SCALE GENOMIC DNA]</scope>
    <source>
        <strain evidence="2">UBA11420</strain>
    </source>
</reference>
<evidence type="ECO:0000313" key="2">
    <source>
        <dbReference type="EMBL" id="DAB36812.1"/>
    </source>
</evidence>
<accession>A0A2D3W630</accession>
<feature type="chain" id="PRO_5013730004" evidence="1">
    <location>
        <begin position="23"/>
        <end position="102"/>
    </location>
</feature>
<evidence type="ECO:0000313" key="3">
    <source>
        <dbReference type="Proteomes" id="UP000231638"/>
    </source>
</evidence>
<protein>
    <submittedName>
        <fullName evidence="2">Uncharacterized protein</fullName>
    </submittedName>
</protein>
<proteinExistence type="predicted"/>
<gene>
    <name evidence="2" type="ORF">CFH80_02915</name>
</gene>
<dbReference type="Proteomes" id="UP000231638">
    <property type="component" value="Unassembled WGS sequence"/>
</dbReference>
<organism evidence="2 3">
    <name type="scientific">Sulfurospirillum cavolei</name>
    <dbReference type="NCBI Taxonomy" id="366522"/>
    <lineage>
        <taxon>Bacteria</taxon>
        <taxon>Pseudomonadati</taxon>
        <taxon>Campylobacterota</taxon>
        <taxon>Epsilonproteobacteria</taxon>
        <taxon>Campylobacterales</taxon>
        <taxon>Sulfurospirillaceae</taxon>
        <taxon>Sulfurospirillum</taxon>
    </lineage>
</organism>